<dbReference type="PATRIC" id="fig|1429439.4.peg.603"/>
<evidence type="ECO:0000313" key="8">
    <source>
        <dbReference type="Proteomes" id="UP000019140"/>
    </source>
</evidence>
<organism evidence="7 8">
    <name type="scientific">Candidatus Entotheonella gemina</name>
    <dbReference type="NCBI Taxonomy" id="1429439"/>
    <lineage>
        <taxon>Bacteria</taxon>
        <taxon>Pseudomonadati</taxon>
        <taxon>Nitrospinota/Tectimicrobiota group</taxon>
        <taxon>Candidatus Tectimicrobiota</taxon>
        <taxon>Candidatus Entotheonellia</taxon>
        <taxon>Candidatus Entotheonellales</taxon>
        <taxon>Candidatus Entotheonellaceae</taxon>
        <taxon>Candidatus Entotheonella</taxon>
    </lineage>
</organism>
<dbReference type="InterPro" id="IPR051533">
    <property type="entry name" value="WaaL-like"/>
</dbReference>
<evidence type="ECO:0000256" key="1">
    <source>
        <dbReference type="ARBA" id="ARBA00004141"/>
    </source>
</evidence>
<feature type="transmembrane region" description="Helical" evidence="5">
    <location>
        <begin position="454"/>
        <end position="474"/>
    </location>
</feature>
<keyword evidence="4 5" id="KW-0472">Membrane</keyword>
<dbReference type="PANTHER" id="PTHR37422">
    <property type="entry name" value="TEICHURONIC ACID BIOSYNTHESIS PROTEIN TUAE"/>
    <property type="match status" value="1"/>
</dbReference>
<evidence type="ECO:0000256" key="2">
    <source>
        <dbReference type="ARBA" id="ARBA00022692"/>
    </source>
</evidence>
<feature type="transmembrane region" description="Helical" evidence="5">
    <location>
        <begin position="12"/>
        <end position="32"/>
    </location>
</feature>
<keyword evidence="8" id="KW-1185">Reference proteome</keyword>
<feature type="transmembrane region" description="Helical" evidence="5">
    <location>
        <begin position="38"/>
        <end position="57"/>
    </location>
</feature>
<feature type="transmembrane region" description="Helical" evidence="5">
    <location>
        <begin position="93"/>
        <end position="114"/>
    </location>
</feature>
<feature type="transmembrane region" description="Helical" evidence="5">
    <location>
        <begin position="64"/>
        <end position="81"/>
    </location>
</feature>
<comment type="caution">
    <text evidence="7">The sequence shown here is derived from an EMBL/GenBank/DDBJ whole genome shotgun (WGS) entry which is preliminary data.</text>
</comment>
<gene>
    <name evidence="7" type="ORF">ETSY2_03540</name>
</gene>
<feature type="transmembrane region" description="Helical" evidence="5">
    <location>
        <begin position="237"/>
        <end position="257"/>
    </location>
</feature>
<comment type="subcellular location">
    <subcellularLocation>
        <location evidence="1">Membrane</location>
        <topology evidence="1">Multi-pass membrane protein</topology>
    </subcellularLocation>
</comment>
<feature type="domain" description="O-antigen ligase-related" evidence="6">
    <location>
        <begin position="270"/>
        <end position="410"/>
    </location>
</feature>
<feature type="transmembrane region" description="Helical" evidence="5">
    <location>
        <begin position="192"/>
        <end position="217"/>
    </location>
</feature>
<feature type="transmembrane region" description="Helical" evidence="5">
    <location>
        <begin position="430"/>
        <end position="448"/>
    </location>
</feature>
<dbReference type="PANTHER" id="PTHR37422:SF13">
    <property type="entry name" value="LIPOPOLYSACCHARIDE BIOSYNTHESIS PROTEIN PA4999-RELATED"/>
    <property type="match status" value="1"/>
</dbReference>
<sequence length="491" mass="54974">MIARRFSGSRHVDLWGTLGAILGSVLLLAVLSRDGLELKWIAFVFAGLLWGVITLLSGSVKKPLFVLFVLGLQMYIALYLGDGESYAKRWAGLSGPSGFVIAFVSIPAFCLLGLHALERVVQTGLRPFQWGADIGYPALLLMFTTAMTIAYTPERWRVTFYLFELIQFYIIFLVVVNIVVSRQDIDRTINLLMAVLCMQCLVYFVQTALGVTFTLTGEVIHVDGGFGRHGGTVSTRPAPFASFMMPLLFIAISRFLVIRNSRTRFYMGLLAAMGGLALLLTFTRAAWTGFALGLVWLIGLGAKRRLIRPLRLWFILGALGLVVLIMLPHVMARLTSDHSSDYEERLRLIRMAWNVIQAHPILGVGAGAYSFVFRQYQPHQLLDQEVWVYIVHNVYLLRWAESGIIGLLSLLWLFFAGFRKSLTCSRLYDENQAALALGCSAGIVALLWEMMWDLSLGFSANAMIWFLFGLLMAVHRVGFDTLHEVWPGQRG</sequence>
<feature type="transmembrane region" description="Helical" evidence="5">
    <location>
        <begin position="396"/>
        <end position="418"/>
    </location>
</feature>
<evidence type="ECO:0000256" key="3">
    <source>
        <dbReference type="ARBA" id="ARBA00022989"/>
    </source>
</evidence>
<name>W4MGE0_9BACT</name>
<feature type="transmembrane region" description="Helical" evidence="5">
    <location>
        <begin position="269"/>
        <end position="298"/>
    </location>
</feature>
<evidence type="ECO:0000256" key="4">
    <source>
        <dbReference type="ARBA" id="ARBA00023136"/>
    </source>
</evidence>
<keyword evidence="2 5" id="KW-0812">Transmembrane</keyword>
<feature type="transmembrane region" description="Helical" evidence="5">
    <location>
        <begin position="158"/>
        <end position="180"/>
    </location>
</feature>
<feature type="transmembrane region" description="Helical" evidence="5">
    <location>
        <begin position="310"/>
        <end position="330"/>
    </location>
</feature>
<evidence type="ECO:0000313" key="7">
    <source>
        <dbReference type="EMBL" id="ETX08747.1"/>
    </source>
</evidence>
<dbReference type="Pfam" id="PF04932">
    <property type="entry name" value="Wzy_C"/>
    <property type="match status" value="1"/>
</dbReference>
<dbReference type="GO" id="GO:0016020">
    <property type="term" value="C:membrane"/>
    <property type="evidence" value="ECO:0007669"/>
    <property type="project" value="UniProtKB-SubCell"/>
</dbReference>
<evidence type="ECO:0000256" key="5">
    <source>
        <dbReference type="SAM" id="Phobius"/>
    </source>
</evidence>
<dbReference type="EMBL" id="AZHX01000141">
    <property type="protein sequence ID" value="ETX08747.1"/>
    <property type="molecule type" value="Genomic_DNA"/>
</dbReference>
<evidence type="ECO:0000259" key="6">
    <source>
        <dbReference type="Pfam" id="PF04932"/>
    </source>
</evidence>
<dbReference type="HOGENOM" id="CLU_524693_0_0_7"/>
<protein>
    <recommendedName>
        <fullName evidence="6">O-antigen ligase-related domain-containing protein</fullName>
    </recommendedName>
</protein>
<proteinExistence type="predicted"/>
<dbReference type="InterPro" id="IPR007016">
    <property type="entry name" value="O-antigen_ligase-rel_domated"/>
</dbReference>
<dbReference type="AlphaFoldDB" id="W4MGE0"/>
<feature type="transmembrane region" description="Helical" evidence="5">
    <location>
        <begin position="351"/>
        <end position="376"/>
    </location>
</feature>
<dbReference type="Proteomes" id="UP000019140">
    <property type="component" value="Unassembled WGS sequence"/>
</dbReference>
<keyword evidence="3 5" id="KW-1133">Transmembrane helix</keyword>
<accession>W4MGE0</accession>
<reference evidence="7 8" key="1">
    <citation type="journal article" date="2014" name="Nature">
        <title>An environmental bacterial taxon with a large and distinct metabolic repertoire.</title>
        <authorList>
            <person name="Wilson M.C."/>
            <person name="Mori T."/>
            <person name="Ruckert C."/>
            <person name="Uria A.R."/>
            <person name="Helf M.J."/>
            <person name="Takada K."/>
            <person name="Gernert C."/>
            <person name="Steffens U.A."/>
            <person name="Heycke N."/>
            <person name="Schmitt S."/>
            <person name="Rinke C."/>
            <person name="Helfrich E.J."/>
            <person name="Brachmann A.O."/>
            <person name="Gurgui C."/>
            <person name="Wakimoto T."/>
            <person name="Kracht M."/>
            <person name="Crusemann M."/>
            <person name="Hentschel U."/>
            <person name="Abe I."/>
            <person name="Matsunaga S."/>
            <person name="Kalinowski J."/>
            <person name="Takeyama H."/>
            <person name="Piel J."/>
        </authorList>
    </citation>
    <scope>NUCLEOTIDE SEQUENCE [LARGE SCALE GENOMIC DNA]</scope>
    <source>
        <strain evidence="8">TSY2</strain>
    </source>
</reference>
<feature type="transmembrane region" description="Helical" evidence="5">
    <location>
        <begin position="134"/>
        <end position="152"/>
    </location>
</feature>